<evidence type="ECO:0000313" key="2">
    <source>
        <dbReference type="EMBL" id="QBK26707.1"/>
    </source>
</evidence>
<feature type="domain" description="HTH cro/C1-type" evidence="1">
    <location>
        <begin position="8"/>
        <end position="67"/>
    </location>
</feature>
<evidence type="ECO:0000259" key="1">
    <source>
        <dbReference type="PROSITE" id="PS50943"/>
    </source>
</evidence>
<organism evidence="2 3">
    <name type="scientific">Ureibacillus thermophilus</name>
    <dbReference type="NCBI Taxonomy" id="367743"/>
    <lineage>
        <taxon>Bacteria</taxon>
        <taxon>Bacillati</taxon>
        <taxon>Bacillota</taxon>
        <taxon>Bacilli</taxon>
        <taxon>Bacillales</taxon>
        <taxon>Caryophanaceae</taxon>
        <taxon>Ureibacillus</taxon>
    </lineage>
</organism>
<keyword evidence="3" id="KW-1185">Reference proteome</keyword>
<proteinExistence type="predicted"/>
<accession>A0A4P6UV51</accession>
<dbReference type="InterPro" id="IPR010982">
    <property type="entry name" value="Lambda_DNA-bd_dom_sf"/>
</dbReference>
<dbReference type="KEGG" id="uth:DKZ56_13130"/>
<evidence type="ECO:0000313" key="3">
    <source>
        <dbReference type="Proteomes" id="UP000291151"/>
    </source>
</evidence>
<dbReference type="SUPFAM" id="SSF47413">
    <property type="entry name" value="lambda repressor-like DNA-binding domains"/>
    <property type="match status" value="1"/>
</dbReference>
<name>A0A4P6UV51_9BACL</name>
<dbReference type="SMART" id="SM00530">
    <property type="entry name" value="HTH_XRE"/>
    <property type="match status" value="1"/>
</dbReference>
<dbReference type="Proteomes" id="UP000291151">
    <property type="component" value="Chromosome"/>
</dbReference>
<dbReference type="CDD" id="cd00093">
    <property type="entry name" value="HTH_XRE"/>
    <property type="match status" value="1"/>
</dbReference>
<dbReference type="InterPro" id="IPR001387">
    <property type="entry name" value="Cro/C1-type_HTH"/>
</dbReference>
<dbReference type="GO" id="GO:0003677">
    <property type="term" value="F:DNA binding"/>
    <property type="evidence" value="ECO:0007669"/>
    <property type="project" value="InterPro"/>
</dbReference>
<protein>
    <submittedName>
        <fullName evidence="2">XRE family transcriptional regulator</fullName>
    </submittedName>
</protein>
<dbReference type="PROSITE" id="PS50943">
    <property type="entry name" value="HTH_CROC1"/>
    <property type="match status" value="1"/>
</dbReference>
<sequence>METLGEYLKKLRGKESLREASKRIGISHTYLDTIEKGYDKRSGKPVKPTPETLKLIADGYHVSYEDLMARAGYIEEIPDDNSTPLANKAEKDIAKRIQKFREEIENSDGLAFNGEPLSEEAKESLIESMEYIFRQTQKINKKYVPKKFRDEE</sequence>
<dbReference type="EMBL" id="CP036528">
    <property type="protein sequence ID" value="QBK26707.1"/>
    <property type="molecule type" value="Genomic_DNA"/>
</dbReference>
<dbReference type="AlphaFoldDB" id="A0A4P6UV51"/>
<gene>
    <name evidence="2" type="ORF">DKZ56_13130</name>
</gene>
<reference evidence="2 3" key="1">
    <citation type="submission" date="2019-02" db="EMBL/GenBank/DDBJ databases">
        <title>Ureibacillus thermophilus.</title>
        <authorList>
            <person name="Sunny J.S."/>
            <person name="Natarajan A."/>
            <person name="Saleena L.M."/>
        </authorList>
    </citation>
    <scope>NUCLEOTIDE SEQUENCE [LARGE SCALE GENOMIC DNA]</scope>
    <source>
        <strain evidence="2 3">LM102</strain>
    </source>
</reference>
<dbReference type="Gene3D" id="1.10.260.40">
    <property type="entry name" value="lambda repressor-like DNA-binding domains"/>
    <property type="match status" value="1"/>
</dbReference>
<dbReference type="RefSeq" id="WP_208650390.1">
    <property type="nucleotide sequence ID" value="NZ_CP036528.1"/>
</dbReference>